<dbReference type="AlphaFoldDB" id="X1SDF5"/>
<organism evidence="1">
    <name type="scientific">marine sediment metagenome</name>
    <dbReference type="NCBI Taxonomy" id="412755"/>
    <lineage>
        <taxon>unclassified sequences</taxon>
        <taxon>metagenomes</taxon>
        <taxon>ecological metagenomes</taxon>
    </lineage>
</organism>
<dbReference type="EMBL" id="BARW01020390">
    <property type="protein sequence ID" value="GAI91032.1"/>
    <property type="molecule type" value="Genomic_DNA"/>
</dbReference>
<protein>
    <submittedName>
        <fullName evidence="1">Uncharacterized protein</fullName>
    </submittedName>
</protein>
<evidence type="ECO:0000313" key="1">
    <source>
        <dbReference type="EMBL" id="GAI91032.1"/>
    </source>
</evidence>
<reference evidence="1" key="1">
    <citation type="journal article" date="2014" name="Front. Microbiol.">
        <title>High frequency of phylogenetically diverse reductive dehalogenase-homologous genes in deep subseafloor sedimentary metagenomes.</title>
        <authorList>
            <person name="Kawai M."/>
            <person name="Futagami T."/>
            <person name="Toyoda A."/>
            <person name="Takaki Y."/>
            <person name="Nishi S."/>
            <person name="Hori S."/>
            <person name="Arai W."/>
            <person name="Tsubouchi T."/>
            <person name="Morono Y."/>
            <person name="Uchiyama I."/>
            <person name="Ito T."/>
            <person name="Fujiyama A."/>
            <person name="Inagaki F."/>
            <person name="Takami H."/>
        </authorList>
    </citation>
    <scope>NUCLEOTIDE SEQUENCE</scope>
    <source>
        <strain evidence="1">Expedition CK06-06</strain>
    </source>
</reference>
<sequence length="96" mass="11240">RKLLGLDEFLWRDTLHAWQLTWPLKKQWENAEKLAIRDCERLGPNLIIRLKMGGFLEAIVICGKKLKSYSRKLGDVVFLSKWRFLLAKMRKGGKNG</sequence>
<accession>X1SDF5</accession>
<gene>
    <name evidence="1" type="ORF">S12H4_34462</name>
</gene>
<feature type="non-terminal residue" evidence="1">
    <location>
        <position position="1"/>
    </location>
</feature>
<proteinExistence type="predicted"/>
<name>X1SDF5_9ZZZZ</name>
<comment type="caution">
    <text evidence="1">The sequence shown here is derived from an EMBL/GenBank/DDBJ whole genome shotgun (WGS) entry which is preliminary data.</text>
</comment>